<dbReference type="Gene3D" id="3.30.565.10">
    <property type="entry name" value="Histidine kinase-like ATPase, C-terminal domain"/>
    <property type="match status" value="1"/>
</dbReference>
<keyword evidence="4" id="KW-0808">Transferase</keyword>
<evidence type="ECO:0000256" key="2">
    <source>
        <dbReference type="ARBA" id="ARBA00012438"/>
    </source>
</evidence>
<feature type="transmembrane region" description="Helical" evidence="9">
    <location>
        <begin position="58"/>
        <end position="74"/>
    </location>
</feature>
<comment type="caution">
    <text evidence="12">The sequence shown here is derived from an EMBL/GenBank/DDBJ whole genome shotgun (WGS) entry which is preliminary data.</text>
</comment>
<gene>
    <name evidence="12" type="ORF">ACFP2T_01505</name>
</gene>
<feature type="transmembrane region" description="Helical" evidence="9">
    <location>
        <begin position="125"/>
        <end position="149"/>
    </location>
</feature>
<keyword evidence="9" id="KW-0812">Transmembrane</keyword>
<evidence type="ECO:0000256" key="9">
    <source>
        <dbReference type="SAM" id="Phobius"/>
    </source>
</evidence>
<keyword evidence="6 12" id="KW-0418">Kinase</keyword>
<dbReference type="Pfam" id="PF02518">
    <property type="entry name" value="HATPase_c"/>
    <property type="match status" value="1"/>
</dbReference>
<evidence type="ECO:0000256" key="1">
    <source>
        <dbReference type="ARBA" id="ARBA00000085"/>
    </source>
</evidence>
<evidence type="ECO:0000259" key="11">
    <source>
        <dbReference type="Pfam" id="PF07730"/>
    </source>
</evidence>
<evidence type="ECO:0000259" key="10">
    <source>
        <dbReference type="Pfam" id="PF02518"/>
    </source>
</evidence>
<feature type="domain" description="Histidine kinase/HSP90-like ATPase" evidence="10">
    <location>
        <begin position="347"/>
        <end position="434"/>
    </location>
</feature>
<dbReference type="PANTHER" id="PTHR24421">
    <property type="entry name" value="NITRATE/NITRITE SENSOR PROTEIN NARX-RELATED"/>
    <property type="match status" value="1"/>
</dbReference>
<dbReference type="RefSeq" id="WP_377416415.1">
    <property type="nucleotide sequence ID" value="NZ_JBHSPR010000001.1"/>
</dbReference>
<dbReference type="GO" id="GO:0016301">
    <property type="term" value="F:kinase activity"/>
    <property type="evidence" value="ECO:0007669"/>
    <property type="project" value="UniProtKB-KW"/>
</dbReference>
<dbReference type="Gene3D" id="1.20.5.1930">
    <property type="match status" value="1"/>
</dbReference>
<dbReference type="InterPro" id="IPR036890">
    <property type="entry name" value="HATPase_C_sf"/>
</dbReference>
<proteinExistence type="predicted"/>
<reference evidence="13" key="1">
    <citation type="journal article" date="2019" name="Int. J. Syst. Evol. Microbiol.">
        <title>The Global Catalogue of Microorganisms (GCM) 10K type strain sequencing project: providing services to taxonomists for standard genome sequencing and annotation.</title>
        <authorList>
            <consortium name="The Broad Institute Genomics Platform"/>
            <consortium name="The Broad Institute Genome Sequencing Center for Infectious Disease"/>
            <person name="Wu L."/>
            <person name="Ma J."/>
        </authorList>
    </citation>
    <scope>NUCLEOTIDE SEQUENCE [LARGE SCALE GENOMIC DNA]</scope>
    <source>
        <strain evidence="13">ZS-35-S2</strain>
    </source>
</reference>
<evidence type="ECO:0000256" key="3">
    <source>
        <dbReference type="ARBA" id="ARBA00022553"/>
    </source>
</evidence>
<dbReference type="Proteomes" id="UP001596203">
    <property type="component" value="Unassembled WGS sequence"/>
</dbReference>
<keyword evidence="8" id="KW-0902">Two-component regulatory system</keyword>
<comment type="catalytic activity">
    <reaction evidence="1">
        <text>ATP + protein L-histidine = ADP + protein N-phospho-L-histidine.</text>
        <dbReference type="EC" id="2.7.13.3"/>
    </reaction>
</comment>
<accession>A0ABW1K1M5</accession>
<keyword evidence="7" id="KW-0067">ATP-binding</keyword>
<dbReference type="CDD" id="cd16917">
    <property type="entry name" value="HATPase_UhpB-NarQ-NarX-like"/>
    <property type="match status" value="1"/>
</dbReference>
<evidence type="ECO:0000256" key="6">
    <source>
        <dbReference type="ARBA" id="ARBA00022777"/>
    </source>
</evidence>
<keyword evidence="3" id="KW-0597">Phosphoprotein</keyword>
<keyword evidence="5" id="KW-0547">Nucleotide-binding</keyword>
<evidence type="ECO:0000256" key="5">
    <source>
        <dbReference type="ARBA" id="ARBA00022741"/>
    </source>
</evidence>
<sequence>MQPTTLRVTARRIWLDAALILLLAAATLLWSESRLMFGTPDEKVLLKFGSVDAWRTHVIWWCLASVPSAVAIVLRHRWPLTAMLLAVGPVGVHLLDPVIKSPPMDAAVLVTMYALAGSAHARRNVVAVLVLAEALLFVGCLATVTGAVADGPLNAGFPGTDYPRLGDTVYAVLHGEALPILLNATRAAAVPALLLAATWAVADSARTRRAHLAILQARADDLEREQQQRTALAVAAERSRITRELHDVVAHGVSVMVVQAQGARAILSRQPERTEAALTNIVTTGRASLAEMRRLLGLVRAEPRAELAPQPSLATLSELVDRVRDSGTPVDFRVTGEPATLPAVIELAAYRIVQEALTNTLKHATPGAGCTVALDFGPDGLGVRVTDGGAPVPPPSPGNGLRGITERVHALGGVLRAGPVENGGFEVSAQLPLAVGTSRELVA</sequence>
<evidence type="ECO:0000256" key="4">
    <source>
        <dbReference type="ARBA" id="ARBA00022679"/>
    </source>
</evidence>
<name>A0ABW1K1M5_9ACTN</name>
<feature type="domain" description="Signal transduction histidine kinase subgroup 3 dimerisation and phosphoacceptor" evidence="11">
    <location>
        <begin position="237"/>
        <end position="301"/>
    </location>
</feature>
<dbReference type="InterPro" id="IPR011712">
    <property type="entry name" value="Sig_transdc_His_kin_sub3_dim/P"/>
</dbReference>
<dbReference type="EC" id="2.7.13.3" evidence="2"/>
<keyword evidence="9" id="KW-0472">Membrane</keyword>
<keyword evidence="13" id="KW-1185">Reference proteome</keyword>
<evidence type="ECO:0000313" key="13">
    <source>
        <dbReference type="Proteomes" id="UP001596203"/>
    </source>
</evidence>
<keyword evidence="9" id="KW-1133">Transmembrane helix</keyword>
<evidence type="ECO:0000256" key="7">
    <source>
        <dbReference type="ARBA" id="ARBA00022840"/>
    </source>
</evidence>
<dbReference type="Pfam" id="PF07730">
    <property type="entry name" value="HisKA_3"/>
    <property type="match status" value="1"/>
</dbReference>
<dbReference type="InterPro" id="IPR003594">
    <property type="entry name" value="HATPase_dom"/>
</dbReference>
<dbReference type="EMBL" id="JBHSPR010000001">
    <property type="protein sequence ID" value="MFC6014874.1"/>
    <property type="molecule type" value="Genomic_DNA"/>
</dbReference>
<protein>
    <recommendedName>
        <fullName evidence="2">histidine kinase</fullName>
        <ecNumber evidence="2">2.7.13.3</ecNumber>
    </recommendedName>
</protein>
<feature type="transmembrane region" description="Helical" evidence="9">
    <location>
        <begin position="12"/>
        <end position="30"/>
    </location>
</feature>
<dbReference type="SUPFAM" id="SSF55874">
    <property type="entry name" value="ATPase domain of HSP90 chaperone/DNA topoisomerase II/histidine kinase"/>
    <property type="match status" value="1"/>
</dbReference>
<dbReference type="PANTHER" id="PTHR24421:SF10">
    <property type="entry name" value="NITRATE_NITRITE SENSOR PROTEIN NARQ"/>
    <property type="match status" value="1"/>
</dbReference>
<organism evidence="12 13">
    <name type="scientific">Plantactinospora solaniradicis</name>
    <dbReference type="NCBI Taxonomy" id="1723736"/>
    <lineage>
        <taxon>Bacteria</taxon>
        <taxon>Bacillati</taxon>
        <taxon>Actinomycetota</taxon>
        <taxon>Actinomycetes</taxon>
        <taxon>Micromonosporales</taxon>
        <taxon>Micromonosporaceae</taxon>
        <taxon>Plantactinospora</taxon>
    </lineage>
</organism>
<evidence type="ECO:0000256" key="8">
    <source>
        <dbReference type="ARBA" id="ARBA00023012"/>
    </source>
</evidence>
<evidence type="ECO:0000313" key="12">
    <source>
        <dbReference type="EMBL" id="MFC6014874.1"/>
    </source>
</evidence>
<dbReference type="InterPro" id="IPR050482">
    <property type="entry name" value="Sensor_HK_TwoCompSys"/>
</dbReference>